<dbReference type="EMBL" id="BNCO01000043">
    <property type="protein sequence ID" value="GIL61135.1"/>
    <property type="molecule type" value="Genomic_DNA"/>
</dbReference>
<keyword evidence="3" id="KW-1185">Reference proteome</keyword>
<gene>
    <name evidence="2" type="ORF">Vafri_15534</name>
</gene>
<organism evidence="2 3">
    <name type="scientific">Volvox africanus</name>
    <dbReference type="NCBI Taxonomy" id="51714"/>
    <lineage>
        <taxon>Eukaryota</taxon>
        <taxon>Viridiplantae</taxon>
        <taxon>Chlorophyta</taxon>
        <taxon>core chlorophytes</taxon>
        <taxon>Chlorophyceae</taxon>
        <taxon>CS clade</taxon>
        <taxon>Chlamydomonadales</taxon>
        <taxon>Volvocaceae</taxon>
        <taxon>Volvox</taxon>
    </lineage>
</organism>
<feature type="non-terminal residue" evidence="2">
    <location>
        <position position="181"/>
    </location>
</feature>
<feature type="non-terminal residue" evidence="2">
    <location>
        <position position="1"/>
    </location>
</feature>
<feature type="compositionally biased region" description="Pro residues" evidence="1">
    <location>
        <begin position="39"/>
        <end position="70"/>
    </location>
</feature>
<feature type="region of interest" description="Disordered" evidence="1">
    <location>
        <begin position="37"/>
        <end position="89"/>
    </location>
</feature>
<accession>A0A8J4BH70</accession>
<name>A0A8J4BH70_9CHLO</name>
<evidence type="ECO:0000313" key="2">
    <source>
        <dbReference type="EMBL" id="GIL61135.1"/>
    </source>
</evidence>
<comment type="caution">
    <text evidence="2">The sequence shown here is derived from an EMBL/GenBank/DDBJ whole genome shotgun (WGS) entry which is preliminary data.</text>
</comment>
<evidence type="ECO:0000313" key="3">
    <source>
        <dbReference type="Proteomes" id="UP000747399"/>
    </source>
</evidence>
<evidence type="ECO:0000256" key="1">
    <source>
        <dbReference type="SAM" id="MobiDB-lite"/>
    </source>
</evidence>
<dbReference type="Proteomes" id="UP000747399">
    <property type="component" value="Unassembled WGS sequence"/>
</dbReference>
<protein>
    <submittedName>
        <fullName evidence="2">Uncharacterized protein</fullName>
    </submittedName>
</protein>
<reference evidence="2" key="1">
    <citation type="journal article" date="2021" name="Proc. Natl. Acad. Sci. U.S.A.">
        <title>Three genomes in the algal genus Volvox reveal the fate of a haploid sex-determining region after a transition to homothallism.</title>
        <authorList>
            <person name="Yamamoto K."/>
            <person name="Hamaji T."/>
            <person name="Kawai-Toyooka H."/>
            <person name="Matsuzaki R."/>
            <person name="Takahashi F."/>
            <person name="Nishimura Y."/>
            <person name="Kawachi M."/>
            <person name="Noguchi H."/>
            <person name="Minakuchi Y."/>
            <person name="Umen J.G."/>
            <person name="Toyoda A."/>
            <person name="Nozaki H."/>
        </authorList>
    </citation>
    <scope>NUCLEOTIDE SEQUENCE</scope>
    <source>
        <strain evidence="2">NIES-3780</strain>
    </source>
</reference>
<proteinExistence type="predicted"/>
<dbReference type="AlphaFoldDB" id="A0A8J4BH70"/>
<sequence length="181" mass="17996">PRGEAADALTGISGSCRRVLPGVVMICADRRANKLCPLFPAPSPSPPPLTPQPSPSPPLPPSPPPPPPLPLQKLLTPARPKDGVEFEGDCEGALDGAAASRFAPAAAAMTAAALPPRTVVITPSSETSSLRPPPGKLLVTAAAAAAAAAAFFPAMPSASLGLIEVPATGGNDNDLIIPSAS</sequence>